<evidence type="ECO:0000256" key="5">
    <source>
        <dbReference type="ARBA" id="ARBA00022692"/>
    </source>
</evidence>
<feature type="transmembrane region" description="Helical" evidence="10">
    <location>
        <begin position="6"/>
        <end position="28"/>
    </location>
</feature>
<evidence type="ECO:0000313" key="12">
    <source>
        <dbReference type="Proteomes" id="UP000655588"/>
    </source>
</evidence>
<dbReference type="Pfam" id="PF00507">
    <property type="entry name" value="Oxidored_q4"/>
    <property type="match status" value="1"/>
</dbReference>
<keyword evidence="12" id="KW-1185">Reference proteome</keyword>
<dbReference type="AlphaFoldDB" id="A0A833S8Y0"/>
<evidence type="ECO:0000256" key="2">
    <source>
        <dbReference type="ARBA" id="ARBA00008472"/>
    </source>
</evidence>
<dbReference type="InterPro" id="IPR038430">
    <property type="entry name" value="NDAH_ubi_oxred_su3_sf"/>
</dbReference>
<feature type="transmembrane region" description="Helical" evidence="10">
    <location>
        <begin position="83"/>
        <end position="101"/>
    </location>
</feature>
<dbReference type="Gene3D" id="1.20.58.1610">
    <property type="entry name" value="NADH:ubiquinone/plastoquinone oxidoreductase, chain 3"/>
    <property type="match status" value="1"/>
</dbReference>
<gene>
    <name evidence="11" type="ORF">E2986_13446</name>
</gene>
<evidence type="ECO:0000256" key="1">
    <source>
        <dbReference type="ARBA" id="ARBA00004370"/>
    </source>
</evidence>
<evidence type="ECO:0000313" key="11">
    <source>
        <dbReference type="EMBL" id="KAF3422298.1"/>
    </source>
</evidence>
<protein>
    <recommendedName>
        <fullName evidence="3">NADH-ubiquinone oxidoreductase chain 3</fullName>
    </recommendedName>
    <alternativeName>
        <fullName evidence="8">NADH dehydrogenase subunit 3</fullName>
    </alternativeName>
</protein>
<comment type="catalytic activity">
    <reaction evidence="9">
        <text>a ubiquinone + NADH + 5 H(+)(in) = a ubiquinol + NAD(+) + 4 H(+)(out)</text>
        <dbReference type="Rhea" id="RHEA:29091"/>
        <dbReference type="Rhea" id="RHEA-COMP:9565"/>
        <dbReference type="Rhea" id="RHEA-COMP:9566"/>
        <dbReference type="ChEBI" id="CHEBI:15378"/>
        <dbReference type="ChEBI" id="CHEBI:16389"/>
        <dbReference type="ChEBI" id="CHEBI:17976"/>
        <dbReference type="ChEBI" id="CHEBI:57540"/>
        <dbReference type="ChEBI" id="CHEBI:57945"/>
        <dbReference type="EC" id="7.1.1.2"/>
    </reaction>
</comment>
<evidence type="ECO:0000256" key="10">
    <source>
        <dbReference type="SAM" id="Phobius"/>
    </source>
</evidence>
<evidence type="ECO:0000256" key="7">
    <source>
        <dbReference type="ARBA" id="ARBA00023136"/>
    </source>
</evidence>
<organism evidence="11 12">
    <name type="scientific">Frieseomelitta varia</name>
    <dbReference type="NCBI Taxonomy" id="561572"/>
    <lineage>
        <taxon>Eukaryota</taxon>
        <taxon>Metazoa</taxon>
        <taxon>Ecdysozoa</taxon>
        <taxon>Arthropoda</taxon>
        <taxon>Hexapoda</taxon>
        <taxon>Insecta</taxon>
        <taxon>Pterygota</taxon>
        <taxon>Neoptera</taxon>
        <taxon>Endopterygota</taxon>
        <taxon>Hymenoptera</taxon>
        <taxon>Apocrita</taxon>
        <taxon>Aculeata</taxon>
        <taxon>Apoidea</taxon>
        <taxon>Anthophila</taxon>
        <taxon>Apidae</taxon>
        <taxon>Frieseomelitta</taxon>
    </lineage>
</organism>
<name>A0A833S8Y0_9HYME</name>
<proteinExistence type="inferred from homology"/>
<dbReference type="InterPro" id="IPR000440">
    <property type="entry name" value="NADH_UbQ/plastoQ_OxRdtase_su3"/>
</dbReference>
<evidence type="ECO:0000256" key="9">
    <source>
        <dbReference type="ARBA" id="ARBA00049551"/>
    </source>
</evidence>
<evidence type="ECO:0000256" key="6">
    <source>
        <dbReference type="ARBA" id="ARBA00022989"/>
    </source>
</evidence>
<evidence type="ECO:0000256" key="8">
    <source>
        <dbReference type="ARBA" id="ARBA00031029"/>
    </source>
</evidence>
<feature type="non-terminal residue" evidence="11">
    <location>
        <position position="102"/>
    </location>
</feature>
<comment type="subcellular location">
    <subcellularLocation>
        <location evidence="1">Membrane</location>
    </subcellularLocation>
</comment>
<keyword evidence="4" id="KW-0813">Transport</keyword>
<evidence type="ECO:0000256" key="4">
    <source>
        <dbReference type="ARBA" id="ARBA00022448"/>
    </source>
</evidence>
<dbReference type="GO" id="GO:0016020">
    <property type="term" value="C:membrane"/>
    <property type="evidence" value="ECO:0007669"/>
    <property type="project" value="UniProtKB-SubCell"/>
</dbReference>
<reference evidence="11" key="1">
    <citation type="submission" date="2019-11" db="EMBL/GenBank/DDBJ databases">
        <title>The nuclear and mitochondrial genomes of Frieseomelitta varia - a highly eusocial stingless bee (Meliponini) with a permanently sterile worker caste.</title>
        <authorList>
            <person name="Freitas F.C.P."/>
            <person name="Lourenco A.P."/>
            <person name="Nunes F.M.F."/>
            <person name="Paschoal A.R."/>
            <person name="Abreu F.C.P."/>
            <person name="Barbin F.O."/>
            <person name="Bataglia L."/>
            <person name="Cardoso-Junior C.A.M."/>
            <person name="Cervoni M.S."/>
            <person name="Silva S.R."/>
            <person name="Dalarmi F."/>
            <person name="Del Lama M.A."/>
            <person name="Depintor T.S."/>
            <person name="Ferreira K.M."/>
            <person name="Goria P.S."/>
            <person name="Jaskot M.C."/>
            <person name="Lago D.C."/>
            <person name="Luna-Lucena D."/>
            <person name="Moda L.M."/>
            <person name="Nascimento L."/>
            <person name="Pedrino M."/>
            <person name="Rabico F.O."/>
            <person name="Sanches F.C."/>
            <person name="Santos D.E."/>
            <person name="Santos C.G."/>
            <person name="Vieira J."/>
            <person name="Lopes T.F."/>
            <person name="Barchuk A.R."/>
            <person name="Hartfelder K."/>
            <person name="Simoes Z.L.P."/>
            <person name="Bitondi M.M.G."/>
            <person name="Pinheiro D.G."/>
        </authorList>
    </citation>
    <scope>NUCLEOTIDE SEQUENCE</scope>
    <source>
        <strain evidence="11">USP_RPSP 00005682</strain>
        <tissue evidence="11">Whole individual</tissue>
    </source>
</reference>
<sequence>IQHLILFITFITIISTIIFNLNKFLLIIGKINLEKEISFECGFNPISKFILPFSIPFLSIRLLFLMFDTEIALSIPIIFHLKYFYHIINIIVLFIFIYIYLH</sequence>
<comment type="similarity">
    <text evidence="2">Belongs to the complex I subunit 3 family.</text>
</comment>
<keyword evidence="5 10" id="KW-0812">Transmembrane</keyword>
<evidence type="ECO:0000256" key="3">
    <source>
        <dbReference type="ARBA" id="ARBA00021007"/>
    </source>
</evidence>
<dbReference type="EMBL" id="WNWW01000737">
    <property type="protein sequence ID" value="KAF3422298.1"/>
    <property type="molecule type" value="Genomic_DNA"/>
</dbReference>
<dbReference type="Proteomes" id="UP000655588">
    <property type="component" value="Unassembled WGS sequence"/>
</dbReference>
<comment type="caution">
    <text evidence="11">The sequence shown here is derived from an EMBL/GenBank/DDBJ whole genome shotgun (WGS) entry which is preliminary data.</text>
</comment>
<dbReference type="GO" id="GO:0008137">
    <property type="term" value="F:NADH dehydrogenase (ubiquinone) activity"/>
    <property type="evidence" value="ECO:0007669"/>
    <property type="project" value="UniProtKB-EC"/>
</dbReference>
<keyword evidence="7 10" id="KW-0472">Membrane</keyword>
<keyword evidence="6 10" id="KW-1133">Transmembrane helix</keyword>
<accession>A0A833S8Y0</accession>